<dbReference type="Proteomes" id="UP000199075">
    <property type="component" value="Unassembled WGS sequence"/>
</dbReference>
<keyword evidence="2" id="KW-1185">Reference proteome</keyword>
<organism evidence="1 2">
    <name type="scientific">Halomonas shengliensis</name>
    <dbReference type="NCBI Taxonomy" id="419597"/>
    <lineage>
        <taxon>Bacteria</taxon>
        <taxon>Pseudomonadati</taxon>
        <taxon>Pseudomonadota</taxon>
        <taxon>Gammaproteobacteria</taxon>
        <taxon>Oceanospirillales</taxon>
        <taxon>Halomonadaceae</taxon>
        <taxon>Halomonas</taxon>
    </lineage>
</organism>
<dbReference type="AlphaFoldDB" id="A0A1H0DPI2"/>
<name>A0A1H0DPI2_9GAMM</name>
<dbReference type="Pfam" id="PF22752">
    <property type="entry name" value="DUF488-N3i"/>
    <property type="match status" value="1"/>
</dbReference>
<dbReference type="STRING" id="419597.SAMN04487957_101493"/>
<evidence type="ECO:0000313" key="2">
    <source>
        <dbReference type="Proteomes" id="UP000199075"/>
    </source>
</evidence>
<dbReference type="RefSeq" id="WP_089676780.1">
    <property type="nucleotide sequence ID" value="NZ_FNIV01000001.1"/>
</dbReference>
<reference evidence="2" key="1">
    <citation type="submission" date="2016-10" db="EMBL/GenBank/DDBJ databases">
        <authorList>
            <person name="Varghese N."/>
            <person name="Submissions S."/>
        </authorList>
    </citation>
    <scope>NUCLEOTIDE SEQUENCE [LARGE SCALE GENOMIC DNA]</scope>
    <source>
        <strain evidence="2">CGMCC 1.6444</strain>
    </source>
</reference>
<evidence type="ECO:0000313" key="1">
    <source>
        <dbReference type="EMBL" id="SDN72064.1"/>
    </source>
</evidence>
<gene>
    <name evidence="1" type="ORF">SAMN04487957_101493</name>
</gene>
<proteinExistence type="predicted"/>
<dbReference type="OrthoDB" id="9790745at2"/>
<sequence>MSLALKRAFAAPAPEDGHRVLVDRLWPRGVAKADARIDDWPKEVAPGDALRKAFHAGELGWGEFRRRYLAELKAHRETLRPLAERAARERVTLVFAAKDEQHNNAVVLAQYLAMLEPRLRAESP</sequence>
<accession>A0A1H0DPI2</accession>
<dbReference type="PANTHER" id="PTHR36849">
    <property type="entry name" value="CYTOPLASMIC PROTEIN-RELATED"/>
    <property type="match status" value="1"/>
</dbReference>
<protein>
    <submittedName>
        <fullName evidence="1">Uncharacterized conserved protein YeaO, DUF488 family</fullName>
    </submittedName>
</protein>
<dbReference type="EMBL" id="FNIV01000001">
    <property type="protein sequence ID" value="SDN72064.1"/>
    <property type="molecule type" value="Genomic_DNA"/>
</dbReference>
<dbReference type="InterPro" id="IPR052552">
    <property type="entry name" value="YeaO-like"/>
</dbReference>
<dbReference type="PANTHER" id="PTHR36849:SF1">
    <property type="entry name" value="CYTOPLASMIC PROTEIN"/>
    <property type="match status" value="1"/>
</dbReference>